<evidence type="ECO:0000313" key="3">
    <source>
        <dbReference type="EMBL" id="VFJ55274.1"/>
    </source>
</evidence>
<dbReference type="PANTHER" id="PTHR33755">
    <property type="entry name" value="TOXIN PARE1-RELATED"/>
    <property type="match status" value="1"/>
</dbReference>
<dbReference type="PANTHER" id="PTHR33755:SF8">
    <property type="entry name" value="TOXIN PARE2"/>
    <property type="match status" value="1"/>
</dbReference>
<keyword evidence="2" id="KW-1277">Toxin-antitoxin system</keyword>
<evidence type="ECO:0000256" key="2">
    <source>
        <dbReference type="ARBA" id="ARBA00022649"/>
    </source>
</evidence>
<dbReference type="InterPro" id="IPR007712">
    <property type="entry name" value="RelE/ParE_toxin"/>
</dbReference>
<sequence length="96" mass="11297">MKVHLRPEAEVDIEEAATWYAQQRDGLGDEFLDEVSRAFTLLANNPCMYPIIYRDTRRALIHRFPFGAHYRIEESTIVVVAVMHGSRHPKRWKDRT</sequence>
<comment type="similarity">
    <text evidence="1">Belongs to the RelE toxin family.</text>
</comment>
<dbReference type="InterPro" id="IPR035093">
    <property type="entry name" value="RelE/ParE_toxin_dom_sf"/>
</dbReference>
<dbReference type="AlphaFoldDB" id="A0A450SN95"/>
<dbReference type="Pfam" id="PF05016">
    <property type="entry name" value="ParE_toxin"/>
    <property type="match status" value="1"/>
</dbReference>
<organism evidence="3">
    <name type="scientific">Candidatus Kentrum sp. FW</name>
    <dbReference type="NCBI Taxonomy" id="2126338"/>
    <lineage>
        <taxon>Bacteria</taxon>
        <taxon>Pseudomonadati</taxon>
        <taxon>Pseudomonadota</taxon>
        <taxon>Gammaproteobacteria</taxon>
        <taxon>Candidatus Kentrum</taxon>
    </lineage>
</organism>
<protein>
    <submittedName>
        <fullName evidence="3">Plasmid stabilization system protein ParE</fullName>
    </submittedName>
</protein>
<accession>A0A450SN95</accession>
<reference evidence="3" key="1">
    <citation type="submission" date="2019-02" db="EMBL/GenBank/DDBJ databases">
        <authorList>
            <person name="Gruber-Vodicka R. H."/>
            <person name="Seah K. B. B."/>
        </authorList>
    </citation>
    <scope>NUCLEOTIDE SEQUENCE</scope>
    <source>
        <strain evidence="3">BECK_BZ106</strain>
    </source>
</reference>
<dbReference type="InterPro" id="IPR051803">
    <property type="entry name" value="TA_system_RelE-like_toxin"/>
</dbReference>
<gene>
    <name evidence="3" type="ORF">BECKFW1821B_GA0114236_102215</name>
</gene>
<dbReference type="EMBL" id="CAADFD010000022">
    <property type="protein sequence ID" value="VFJ55274.1"/>
    <property type="molecule type" value="Genomic_DNA"/>
</dbReference>
<dbReference type="Gene3D" id="3.30.2310.20">
    <property type="entry name" value="RelE-like"/>
    <property type="match status" value="1"/>
</dbReference>
<name>A0A450SN95_9GAMM</name>
<evidence type="ECO:0000256" key="1">
    <source>
        <dbReference type="ARBA" id="ARBA00006226"/>
    </source>
</evidence>
<proteinExistence type="inferred from homology"/>